<feature type="transmembrane region" description="Helical" evidence="16">
    <location>
        <begin position="219"/>
        <end position="237"/>
    </location>
</feature>
<dbReference type="InterPro" id="IPR004533">
    <property type="entry name" value="CDP-diaglyc--ser_O-PTrfase"/>
</dbReference>
<dbReference type="Gene3D" id="1.20.120.1760">
    <property type="match status" value="1"/>
</dbReference>
<dbReference type="Proteomes" id="UP001243286">
    <property type="component" value="Unassembled WGS sequence"/>
</dbReference>
<evidence type="ECO:0000256" key="9">
    <source>
        <dbReference type="ARBA" id="ARBA00022989"/>
    </source>
</evidence>
<evidence type="ECO:0000256" key="15">
    <source>
        <dbReference type="RuleBase" id="RU003750"/>
    </source>
</evidence>
<keyword evidence="6" id="KW-0444">Lipid biosynthesis</keyword>
<keyword evidence="18" id="KW-1185">Reference proteome</keyword>
<keyword evidence="12" id="KW-0594">Phospholipid biosynthesis</keyword>
<dbReference type="Pfam" id="PF01066">
    <property type="entry name" value="CDP-OH_P_transf"/>
    <property type="match status" value="1"/>
</dbReference>
<dbReference type="EC" id="2.7.8.8" evidence="4"/>
<evidence type="ECO:0000256" key="12">
    <source>
        <dbReference type="ARBA" id="ARBA00023209"/>
    </source>
</evidence>
<evidence type="ECO:0000256" key="7">
    <source>
        <dbReference type="ARBA" id="ARBA00022679"/>
    </source>
</evidence>
<evidence type="ECO:0000256" key="11">
    <source>
        <dbReference type="ARBA" id="ARBA00023136"/>
    </source>
</evidence>
<evidence type="ECO:0000256" key="6">
    <source>
        <dbReference type="ARBA" id="ARBA00022516"/>
    </source>
</evidence>
<evidence type="ECO:0000256" key="14">
    <source>
        <dbReference type="ARBA" id="ARBA00032361"/>
    </source>
</evidence>
<dbReference type="RefSeq" id="WP_201723121.1">
    <property type="nucleotide sequence ID" value="NZ_JANJYY010000003.1"/>
</dbReference>
<keyword evidence="8 16" id="KW-0812">Transmembrane</keyword>
<comment type="subcellular location">
    <subcellularLocation>
        <location evidence="2">Endomembrane system</location>
        <topology evidence="2">Multi-pass membrane protein</topology>
    </subcellularLocation>
</comment>
<dbReference type="NCBIfam" id="TIGR00473">
    <property type="entry name" value="pssA"/>
    <property type="match status" value="1"/>
</dbReference>
<feature type="transmembrane region" description="Helical" evidence="16">
    <location>
        <begin position="23"/>
        <end position="41"/>
    </location>
</feature>
<keyword evidence="10" id="KW-0443">Lipid metabolism</keyword>
<dbReference type="InterPro" id="IPR043130">
    <property type="entry name" value="CDP-OH_PTrfase_TM_dom"/>
</dbReference>
<name>A0ABT6R141_9BACL</name>
<reference evidence="17 18" key="1">
    <citation type="submission" date="2023-04" db="EMBL/GenBank/DDBJ databases">
        <title>Antarctic isolates genomes.</title>
        <authorList>
            <person name="Dimov S.G."/>
        </authorList>
    </citation>
    <scope>NUCLEOTIDE SEQUENCE [LARGE SCALE GENOMIC DNA]</scope>
    <source>
        <strain evidence="17 18">AL19</strain>
    </source>
</reference>
<feature type="transmembrane region" description="Helical" evidence="16">
    <location>
        <begin position="109"/>
        <end position="126"/>
    </location>
</feature>
<keyword evidence="9 16" id="KW-1133">Transmembrane helix</keyword>
<dbReference type="PANTHER" id="PTHR14269">
    <property type="entry name" value="CDP-DIACYLGLYCEROL--GLYCEROL-3-PHOSPHATE 3-PHOSPHATIDYLTRANSFERASE-RELATED"/>
    <property type="match status" value="1"/>
</dbReference>
<comment type="similarity">
    <text evidence="3 15">Belongs to the CDP-alcohol phosphatidyltransferase class-I family.</text>
</comment>
<dbReference type="EMBL" id="JASBQV010000003">
    <property type="protein sequence ID" value="MDI3233984.1"/>
    <property type="molecule type" value="Genomic_DNA"/>
</dbReference>
<feature type="transmembrane region" description="Helical" evidence="16">
    <location>
        <begin position="138"/>
        <end position="159"/>
    </location>
</feature>
<evidence type="ECO:0000256" key="8">
    <source>
        <dbReference type="ARBA" id="ARBA00022692"/>
    </source>
</evidence>
<organism evidence="17 18">
    <name type="scientific">Exiguobacterium antarcticum</name>
    <dbReference type="NCBI Taxonomy" id="132920"/>
    <lineage>
        <taxon>Bacteria</taxon>
        <taxon>Bacillati</taxon>
        <taxon>Bacillota</taxon>
        <taxon>Bacilli</taxon>
        <taxon>Bacillales</taxon>
        <taxon>Bacillales Family XII. Incertae Sedis</taxon>
        <taxon>Exiguobacterium</taxon>
    </lineage>
</organism>
<dbReference type="InterPro" id="IPR050324">
    <property type="entry name" value="CDP-alcohol_PTase-I"/>
</dbReference>
<keyword evidence="7 15" id="KW-0808">Transferase</keyword>
<evidence type="ECO:0000256" key="5">
    <source>
        <dbReference type="ARBA" id="ARBA00017171"/>
    </source>
</evidence>
<evidence type="ECO:0000256" key="13">
    <source>
        <dbReference type="ARBA" id="ARBA00023264"/>
    </source>
</evidence>
<dbReference type="PANTHER" id="PTHR14269:SF61">
    <property type="entry name" value="CDP-DIACYLGLYCEROL--SERINE O-PHOSPHATIDYLTRANSFERASE"/>
    <property type="match status" value="1"/>
</dbReference>
<dbReference type="GO" id="GO:0003882">
    <property type="term" value="F:CDP-diacylglycerol-serine O-phosphatidyltransferase activity"/>
    <property type="evidence" value="ECO:0007669"/>
    <property type="project" value="UniProtKB-EC"/>
</dbReference>
<evidence type="ECO:0000256" key="3">
    <source>
        <dbReference type="ARBA" id="ARBA00010441"/>
    </source>
</evidence>
<proteinExistence type="inferred from homology"/>
<evidence type="ECO:0000313" key="18">
    <source>
        <dbReference type="Proteomes" id="UP001243286"/>
    </source>
</evidence>
<accession>A0ABT6R141</accession>
<evidence type="ECO:0000256" key="1">
    <source>
        <dbReference type="ARBA" id="ARBA00000287"/>
    </source>
</evidence>
<comment type="catalytic activity">
    <reaction evidence="1">
        <text>a CDP-1,2-diacyl-sn-glycerol + L-serine = a 1,2-diacyl-sn-glycero-3-phospho-L-serine + CMP + H(+)</text>
        <dbReference type="Rhea" id="RHEA:16913"/>
        <dbReference type="ChEBI" id="CHEBI:15378"/>
        <dbReference type="ChEBI" id="CHEBI:33384"/>
        <dbReference type="ChEBI" id="CHEBI:57262"/>
        <dbReference type="ChEBI" id="CHEBI:58332"/>
        <dbReference type="ChEBI" id="CHEBI:60377"/>
        <dbReference type="EC" id="2.7.8.8"/>
    </reaction>
</comment>
<comment type="caution">
    <text evidence="17">The sequence shown here is derived from an EMBL/GenBank/DDBJ whole genome shotgun (WGS) entry which is preliminary data.</text>
</comment>
<keyword evidence="13" id="KW-1208">Phospholipid metabolism</keyword>
<evidence type="ECO:0000256" key="2">
    <source>
        <dbReference type="ARBA" id="ARBA00004127"/>
    </source>
</evidence>
<gene>
    <name evidence="17" type="primary">pssA</name>
    <name evidence="17" type="ORF">QK289_03105</name>
</gene>
<sequence>MMDSIEDVAGGIILWKERVRNSIPNLFTFGNLYCGFLAIVMAARGDFQNATLLIVIAMMLDSLDGRIARMLGVAGDFGKELDSLADVVTFGVAPAMMAYYTYFYDFGEIGLLIAALFPLFGAFRLARFNLSATNVASAYFSGVPITAAGGMLAVVTLFSGRMNDLMVPLVFTALAFLMVSRVKIPSFKDIPVPRHTFVITFTLLYVTYVMIARSNEWSTFWFVAVPLYVAFLLFSFIKKKKQKNHQID</sequence>
<evidence type="ECO:0000256" key="10">
    <source>
        <dbReference type="ARBA" id="ARBA00023098"/>
    </source>
</evidence>
<feature type="transmembrane region" description="Helical" evidence="16">
    <location>
        <begin position="165"/>
        <end position="184"/>
    </location>
</feature>
<dbReference type="InterPro" id="IPR048254">
    <property type="entry name" value="CDP_ALCOHOL_P_TRANSF_CS"/>
</dbReference>
<evidence type="ECO:0000313" key="17">
    <source>
        <dbReference type="EMBL" id="MDI3233984.1"/>
    </source>
</evidence>
<feature type="transmembrane region" description="Helical" evidence="16">
    <location>
        <begin position="196"/>
        <end position="213"/>
    </location>
</feature>
<keyword evidence="11 16" id="KW-0472">Membrane</keyword>
<evidence type="ECO:0000256" key="4">
    <source>
        <dbReference type="ARBA" id="ARBA00013174"/>
    </source>
</evidence>
<dbReference type="PROSITE" id="PS00379">
    <property type="entry name" value="CDP_ALCOHOL_P_TRANSF"/>
    <property type="match status" value="1"/>
</dbReference>
<evidence type="ECO:0000256" key="16">
    <source>
        <dbReference type="SAM" id="Phobius"/>
    </source>
</evidence>
<protein>
    <recommendedName>
        <fullName evidence="5">CDP-diacylglycerol--serine O-phosphatidyltransferase</fullName>
        <ecNumber evidence="4">2.7.8.8</ecNumber>
    </recommendedName>
    <alternativeName>
        <fullName evidence="14">Phosphatidylserine synthase</fullName>
    </alternativeName>
</protein>
<dbReference type="InterPro" id="IPR000462">
    <property type="entry name" value="CDP-OH_P_trans"/>
</dbReference>